<dbReference type="InterPro" id="IPR000073">
    <property type="entry name" value="AB_hydrolase_1"/>
</dbReference>
<dbReference type="EMBL" id="CYRX01000010">
    <property type="protein sequence ID" value="CUH59526.1"/>
    <property type="molecule type" value="Genomic_DNA"/>
</dbReference>
<dbReference type="Proteomes" id="UP000051298">
    <property type="component" value="Unassembled WGS sequence"/>
</dbReference>
<dbReference type="EC" id="2.3.1.12" evidence="2"/>
<evidence type="ECO:0000313" key="2">
    <source>
        <dbReference type="EMBL" id="CUH59526.1"/>
    </source>
</evidence>
<accession>A0A0P1EXA9</accession>
<dbReference type="Gene3D" id="3.40.50.1820">
    <property type="entry name" value="alpha/beta hydrolase"/>
    <property type="match status" value="1"/>
</dbReference>
<dbReference type="PROSITE" id="PS51257">
    <property type="entry name" value="PROKAR_LIPOPROTEIN"/>
    <property type="match status" value="1"/>
</dbReference>
<keyword evidence="2" id="KW-0808">Transferase</keyword>
<dbReference type="PANTHER" id="PTHR43689:SF8">
    <property type="entry name" value="ALPHA_BETA-HYDROLASES SUPERFAMILY PROTEIN"/>
    <property type="match status" value="1"/>
</dbReference>
<dbReference type="STRING" id="266809.PM03_04400"/>
<dbReference type="PRINTS" id="PR00111">
    <property type="entry name" value="ABHYDROLASE"/>
</dbReference>
<evidence type="ECO:0000313" key="3">
    <source>
        <dbReference type="Proteomes" id="UP000051298"/>
    </source>
</evidence>
<dbReference type="Pfam" id="PF12697">
    <property type="entry name" value="Abhydrolase_6"/>
    <property type="match status" value="1"/>
</dbReference>
<dbReference type="GO" id="GO:0004742">
    <property type="term" value="F:dihydrolipoyllysine-residue acetyltransferase activity"/>
    <property type="evidence" value="ECO:0007669"/>
    <property type="project" value="UniProtKB-EC"/>
</dbReference>
<gene>
    <name evidence="2" type="primary">acoC</name>
    <name evidence="2" type="ORF">THS5294_00812</name>
</gene>
<dbReference type="InterPro" id="IPR029058">
    <property type="entry name" value="AB_hydrolase_fold"/>
</dbReference>
<reference evidence="2 3" key="1">
    <citation type="submission" date="2015-09" db="EMBL/GenBank/DDBJ databases">
        <authorList>
            <consortium name="Swine Surveillance"/>
        </authorList>
    </citation>
    <scope>NUCLEOTIDE SEQUENCE [LARGE SCALE GENOMIC DNA]</scope>
    <source>
        <strain evidence="2 3">CECT 5294</strain>
    </source>
</reference>
<dbReference type="AlphaFoldDB" id="A0A0P1EXA9"/>
<keyword evidence="2" id="KW-0012">Acyltransferase</keyword>
<dbReference type="PANTHER" id="PTHR43689">
    <property type="entry name" value="HYDROLASE"/>
    <property type="match status" value="1"/>
</dbReference>
<sequence length="329" mass="34411">MEGSRLRKAVKIGAMAGLLAGCGAILDQTFDSRMMRIVADYPPEGQILDVGGVPVHAVVRGTGPDVVLIHGASGNTRDFTFDLVDRLADTYRVIVMDRPGLGYTGHTRAQYAQITATTSDTPAEQAELLSAAARQLGADAPLVVGQSYGGAVALAWALDQPLSGLVTLAAVSNVWPGPLDAIYRINGSRLGALTTVPLISAFAPRTRVDAAVEAIFAPNPVPPGYTEAIGAPLSLRPISLRANARQINTLKPIIATMVPRYGQITVPTEILHGDADTIVPLEIHSARLVDQIPGAHLTVLPGIGHMPHHAAPDAVVNAIGRAATRAGLR</sequence>
<dbReference type="SUPFAM" id="SSF53474">
    <property type="entry name" value="alpha/beta-Hydrolases"/>
    <property type="match status" value="1"/>
</dbReference>
<feature type="domain" description="AB hydrolase-1" evidence="1">
    <location>
        <begin position="66"/>
        <end position="318"/>
    </location>
</feature>
<name>A0A0P1EXA9_9RHOB</name>
<protein>
    <submittedName>
        <fullName evidence="2">Dihydrolipoyllysine-residue acetyltransferase component of acetoin cleaving system</fullName>
        <ecNumber evidence="2">2.3.1.12</ecNumber>
    </submittedName>
</protein>
<organism evidence="2 3">
    <name type="scientific">Thalassobacter stenotrophicus</name>
    <dbReference type="NCBI Taxonomy" id="266809"/>
    <lineage>
        <taxon>Bacteria</taxon>
        <taxon>Pseudomonadati</taxon>
        <taxon>Pseudomonadota</taxon>
        <taxon>Alphaproteobacteria</taxon>
        <taxon>Rhodobacterales</taxon>
        <taxon>Roseobacteraceae</taxon>
        <taxon>Thalassobacter</taxon>
    </lineage>
</organism>
<evidence type="ECO:0000259" key="1">
    <source>
        <dbReference type="Pfam" id="PF12697"/>
    </source>
</evidence>
<proteinExistence type="predicted"/>
<dbReference type="eggNOG" id="COG2267">
    <property type="taxonomic scope" value="Bacteria"/>
</dbReference>